<feature type="compositionally biased region" description="Acidic residues" evidence="1">
    <location>
        <begin position="118"/>
        <end position="128"/>
    </location>
</feature>
<sequence>MDNRLLSVSMCIPESSESEGHGIESDNDYGTNKLEEFSQQSTNKLDLQLINSGEHSYMDGTYRTKRRNYKTESSSDSDDDNSTRSKKRICKGKYSRESESNLDACRLNSKTKKRTYEDEYSSNSEDEYNVSSSPTNKAKKRVCRENKLLFDSMARIHIGDNEDRNDIAGCHKNRQDVNRLYRRESKYDYF</sequence>
<evidence type="ECO:0000313" key="2">
    <source>
        <dbReference type="EMBL" id="CUT17921.1"/>
    </source>
</evidence>
<feature type="region of interest" description="Disordered" evidence="1">
    <location>
        <begin position="113"/>
        <end position="135"/>
    </location>
</feature>
<name>A0A0S4M2R7_9BURK</name>
<dbReference type="EMBL" id="LN906597">
    <property type="protein sequence ID" value="CUT17921.1"/>
    <property type="molecule type" value="Genomic_DNA"/>
</dbReference>
<accession>A0A0S4M2R7</accession>
<feature type="compositionally biased region" description="Polar residues" evidence="1">
    <location>
        <begin position="37"/>
        <end position="54"/>
    </location>
</feature>
<organism evidence="2 3">
    <name type="scientific">Candidatus Ichthyocystis hellenicum</name>
    <dbReference type="NCBI Taxonomy" id="1561003"/>
    <lineage>
        <taxon>Bacteria</taxon>
        <taxon>Pseudomonadati</taxon>
        <taxon>Pseudomonadota</taxon>
        <taxon>Betaproteobacteria</taxon>
        <taxon>Burkholderiales</taxon>
        <taxon>Candidatus Ichthyocystis</taxon>
    </lineage>
</organism>
<evidence type="ECO:0000313" key="3">
    <source>
        <dbReference type="Proteomes" id="UP000198651"/>
    </source>
</evidence>
<dbReference type="Proteomes" id="UP000198651">
    <property type="component" value="Chromosome I"/>
</dbReference>
<dbReference type="RefSeq" id="WP_092343759.1">
    <property type="nucleotide sequence ID" value="NZ_LN906597.1"/>
</dbReference>
<protein>
    <submittedName>
        <fullName evidence="2">Uncharacterized protein</fullName>
    </submittedName>
</protein>
<keyword evidence="3" id="KW-1185">Reference proteome</keyword>
<feature type="compositionally biased region" description="Basic residues" evidence="1">
    <location>
        <begin position="84"/>
        <end position="93"/>
    </location>
</feature>
<proteinExistence type="predicted"/>
<reference evidence="3" key="1">
    <citation type="submission" date="2015-11" db="EMBL/GenBank/DDBJ databases">
        <authorList>
            <person name="Seth-Smith H.M.B."/>
        </authorList>
    </citation>
    <scope>NUCLEOTIDE SEQUENCE [LARGE SCALE GENOMIC DNA]</scope>
    <source>
        <strain evidence="3">2013Ark11</strain>
    </source>
</reference>
<feature type="region of interest" description="Disordered" evidence="1">
    <location>
        <begin position="1"/>
        <end position="98"/>
    </location>
</feature>
<dbReference type="AlphaFoldDB" id="A0A0S4M2R7"/>
<gene>
    <name evidence="2" type="ORF">Ark11_1108</name>
</gene>
<evidence type="ECO:0000256" key="1">
    <source>
        <dbReference type="SAM" id="MobiDB-lite"/>
    </source>
</evidence>